<comment type="caution">
    <text evidence="3">The sequence shown here is derived from an EMBL/GenBank/DDBJ whole genome shotgun (WGS) entry which is preliminary data.</text>
</comment>
<dbReference type="Gene3D" id="1.10.260.40">
    <property type="entry name" value="lambda repressor-like DNA-binding domains"/>
    <property type="match status" value="1"/>
</dbReference>
<feature type="region of interest" description="Disordered" evidence="1">
    <location>
        <begin position="32"/>
        <end position="56"/>
    </location>
</feature>
<dbReference type="InterPro" id="IPR010982">
    <property type="entry name" value="Lambda_DNA-bd_dom_sf"/>
</dbReference>
<dbReference type="PROSITE" id="PS50943">
    <property type="entry name" value="HTH_CROC1"/>
    <property type="match status" value="1"/>
</dbReference>
<dbReference type="SMART" id="SM00530">
    <property type="entry name" value="HTH_XRE"/>
    <property type="match status" value="1"/>
</dbReference>
<dbReference type="GO" id="GO:0003677">
    <property type="term" value="F:DNA binding"/>
    <property type="evidence" value="ECO:0007669"/>
    <property type="project" value="InterPro"/>
</dbReference>
<reference evidence="3 4" key="1">
    <citation type="submission" date="2018-05" db="EMBL/GenBank/DDBJ databases">
        <title>Zavarzinia sp. HR-AS.</title>
        <authorList>
            <person name="Lee Y."/>
            <person name="Jeon C.O."/>
        </authorList>
    </citation>
    <scope>NUCLEOTIDE SEQUENCE [LARGE SCALE GENOMIC DNA]</scope>
    <source>
        <strain evidence="3 4">HR-AS</strain>
    </source>
</reference>
<sequence>MGYAASVLLPVCPKSPSTALPILAKPVCMNENQPKKNVGGRPRKDAPPGPPPNRLTELRERQGLSQVDLAKRANIAATAVSKYERGALGISLEKLGRLSKALKCQPWEIVPNQIMRPDEWDALNIYNKLKPDERERALRLLMALVQ</sequence>
<dbReference type="CDD" id="cd00093">
    <property type="entry name" value="HTH_XRE"/>
    <property type="match status" value="1"/>
</dbReference>
<keyword evidence="4" id="KW-1185">Reference proteome</keyword>
<accession>A0A317EDY0</accession>
<evidence type="ECO:0000313" key="3">
    <source>
        <dbReference type="EMBL" id="PWR24961.1"/>
    </source>
</evidence>
<dbReference type="Proteomes" id="UP000245461">
    <property type="component" value="Unassembled WGS sequence"/>
</dbReference>
<gene>
    <name evidence="3" type="ORF">DKG74_04115</name>
</gene>
<dbReference type="InterPro" id="IPR001387">
    <property type="entry name" value="Cro/C1-type_HTH"/>
</dbReference>
<dbReference type="Pfam" id="PF01381">
    <property type="entry name" value="HTH_3"/>
    <property type="match status" value="1"/>
</dbReference>
<organism evidence="3 4">
    <name type="scientific">Zavarzinia aquatilis</name>
    <dbReference type="NCBI Taxonomy" id="2211142"/>
    <lineage>
        <taxon>Bacteria</taxon>
        <taxon>Pseudomonadati</taxon>
        <taxon>Pseudomonadota</taxon>
        <taxon>Alphaproteobacteria</taxon>
        <taxon>Rhodospirillales</taxon>
        <taxon>Zavarziniaceae</taxon>
        <taxon>Zavarzinia</taxon>
    </lineage>
</organism>
<evidence type="ECO:0000256" key="1">
    <source>
        <dbReference type="SAM" id="MobiDB-lite"/>
    </source>
</evidence>
<feature type="domain" description="HTH cro/C1-type" evidence="2">
    <location>
        <begin position="55"/>
        <end position="110"/>
    </location>
</feature>
<dbReference type="EMBL" id="QGLE01000002">
    <property type="protein sequence ID" value="PWR24961.1"/>
    <property type="molecule type" value="Genomic_DNA"/>
</dbReference>
<dbReference type="AlphaFoldDB" id="A0A317EDY0"/>
<protein>
    <recommendedName>
        <fullName evidence="2">HTH cro/C1-type domain-containing protein</fullName>
    </recommendedName>
</protein>
<proteinExistence type="predicted"/>
<evidence type="ECO:0000259" key="2">
    <source>
        <dbReference type="PROSITE" id="PS50943"/>
    </source>
</evidence>
<name>A0A317EDY0_9PROT</name>
<dbReference type="RefSeq" id="WP_109902929.1">
    <property type="nucleotide sequence ID" value="NZ_QGLE01000002.1"/>
</dbReference>
<evidence type="ECO:0000313" key="4">
    <source>
        <dbReference type="Proteomes" id="UP000245461"/>
    </source>
</evidence>
<dbReference type="SUPFAM" id="SSF47413">
    <property type="entry name" value="lambda repressor-like DNA-binding domains"/>
    <property type="match status" value="1"/>
</dbReference>